<dbReference type="InterPro" id="IPR006544">
    <property type="entry name" value="P-type_TPase_V"/>
</dbReference>
<dbReference type="InterPro" id="IPR023298">
    <property type="entry name" value="ATPase_P-typ_TM_dom_sf"/>
</dbReference>
<dbReference type="GO" id="GO:0006874">
    <property type="term" value="P:intracellular calcium ion homeostasis"/>
    <property type="evidence" value="ECO:0007669"/>
    <property type="project" value="TreeGrafter"/>
</dbReference>
<protein>
    <submittedName>
        <fullName evidence="9">Manganese-transporting ATPase 13A1</fullName>
    </submittedName>
</protein>
<name>A0A0C2IAN5_THEKT</name>
<dbReference type="GO" id="GO:0005524">
    <property type="term" value="F:ATP binding"/>
    <property type="evidence" value="ECO:0007669"/>
    <property type="project" value="UniProtKB-KW"/>
</dbReference>
<organism evidence="9 10">
    <name type="scientific">Thelohanellus kitauei</name>
    <name type="common">Myxosporean</name>
    <dbReference type="NCBI Taxonomy" id="669202"/>
    <lineage>
        <taxon>Eukaryota</taxon>
        <taxon>Metazoa</taxon>
        <taxon>Cnidaria</taxon>
        <taxon>Myxozoa</taxon>
        <taxon>Myxosporea</taxon>
        <taxon>Bivalvulida</taxon>
        <taxon>Platysporina</taxon>
        <taxon>Myxobolidae</taxon>
        <taxon>Thelohanellus</taxon>
    </lineage>
</organism>
<feature type="transmembrane region" description="Helical" evidence="7">
    <location>
        <begin position="21"/>
        <end position="41"/>
    </location>
</feature>
<gene>
    <name evidence="9" type="ORF">RF11_16238</name>
</gene>
<comment type="caution">
    <text evidence="9">The sequence shown here is derived from an EMBL/GenBank/DDBJ whole genome shotgun (WGS) entry which is preliminary data.</text>
</comment>
<evidence type="ECO:0000256" key="7">
    <source>
        <dbReference type="SAM" id="Phobius"/>
    </source>
</evidence>
<dbReference type="InterPro" id="IPR059000">
    <property type="entry name" value="ATPase_P-type_domA"/>
</dbReference>
<evidence type="ECO:0000256" key="6">
    <source>
        <dbReference type="ARBA" id="ARBA00022967"/>
    </source>
</evidence>
<dbReference type="InterPro" id="IPR008250">
    <property type="entry name" value="ATPase_P-typ_transduc_dom_A_sf"/>
</dbReference>
<dbReference type="SUPFAM" id="SSF81653">
    <property type="entry name" value="Calcium ATPase, transduction domain A"/>
    <property type="match status" value="1"/>
</dbReference>
<keyword evidence="5" id="KW-0460">Magnesium</keyword>
<keyword evidence="7" id="KW-1133">Transmembrane helix</keyword>
<comment type="subcellular location">
    <subcellularLocation>
        <location evidence="1">Membrane</location>
        <topology evidence="1">Multi-pass membrane protein</topology>
    </subcellularLocation>
</comment>
<keyword evidence="2" id="KW-0479">Metal-binding</keyword>
<evidence type="ECO:0000256" key="2">
    <source>
        <dbReference type="ARBA" id="ARBA00022723"/>
    </source>
</evidence>
<proteinExistence type="predicted"/>
<feature type="transmembrane region" description="Helical" evidence="7">
    <location>
        <begin position="193"/>
        <end position="210"/>
    </location>
</feature>
<dbReference type="GO" id="GO:0005789">
    <property type="term" value="C:endoplasmic reticulum membrane"/>
    <property type="evidence" value="ECO:0007669"/>
    <property type="project" value="TreeGrafter"/>
</dbReference>
<evidence type="ECO:0000313" key="10">
    <source>
        <dbReference type="Proteomes" id="UP000031668"/>
    </source>
</evidence>
<evidence type="ECO:0000313" key="9">
    <source>
        <dbReference type="EMBL" id="KII62428.1"/>
    </source>
</evidence>
<reference evidence="9 10" key="1">
    <citation type="journal article" date="2014" name="Genome Biol. Evol.">
        <title>The genome of the myxosporean Thelohanellus kitauei shows adaptations to nutrient acquisition within its fish host.</title>
        <authorList>
            <person name="Yang Y."/>
            <person name="Xiong J."/>
            <person name="Zhou Z."/>
            <person name="Huo F."/>
            <person name="Miao W."/>
            <person name="Ran C."/>
            <person name="Liu Y."/>
            <person name="Zhang J."/>
            <person name="Feng J."/>
            <person name="Wang M."/>
            <person name="Wang M."/>
            <person name="Wang L."/>
            <person name="Yao B."/>
        </authorList>
    </citation>
    <scope>NUCLEOTIDE SEQUENCE [LARGE SCALE GENOMIC DNA]</scope>
    <source>
        <strain evidence="9">Wuqing</strain>
    </source>
</reference>
<keyword evidence="6" id="KW-1278">Translocase</keyword>
<dbReference type="EMBL" id="JWZT01004982">
    <property type="protein sequence ID" value="KII62428.1"/>
    <property type="molecule type" value="Genomic_DNA"/>
</dbReference>
<dbReference type="Pfam" id="PF00122">
    <property type="entry name" value="E1-E2_ATPase"/>
    <property type="match status" value="1"/>
</dbReference>
<evidence type="ECO:0000256" key="3">
    <source>
        <dbReference type="ARBA" id="ARBA00022741"/>
    </source>
</evidence>
<keyword evidence="7" id="KW-0472">Membrane</keyword>
<keyword evidence="3" id="KW-0547">Nucleotide-binding</keyword>
<dbReference type="GO" id="GO:0046872">
    <property type="term" value="F:metal ion binding"/>
    <property type="evidence" value="ECO:0007669"/>
    <property type="project" value="UniProtKB-KW"/>
</dbReference>
<dbReference type="OrthoDB" id="48943at2759"/>
<dbReference type="GO" id="GO:0015662">
    <property type="term" value="F:P-type ion transporter activity"/>
    <property type="evidence" value="ECO:0007669"/>
    <property type="project" value="TreeGrafter"/>
</dbReference>
<dbReference type="GO" id="GO:0019829">
    <property type="term" value="F:ATPase-coupled monoatomic cation transmembrane transporter activity"/>
    <property type="evidence" value="ECO:0007669"/>
    <property type="project" value="TreeGrafter"/>
</dbReference>
<dbReference type="PANTHER" id="PTHR45630:SF7">
    <property type="entry name" value="ENDOPLASMIC RETICULUM TRANSMEMBRANE HELIX TRANSLOCASE"/>
    <property type="match status" value="1"/>
</dbReference>
<evidence type="ECO:0000259" key="8">
    <source>
        <dbReference type="Pfam" id="PF00122"/>
    </source>
</evidence>
<evidence type="ECO:0000256" key="1">
    <source>
        <dbReference type="ARBA" id="ARBA00004141"/>
    </source>
</evidence>
<dbReference type="PANTHER" id="PTHR45630">
    <property type="entry name" value="CATION-TRANSPORTING ATPASE-RELATED"/>
    <property type="match status" value="1"/>
</dbReference>
<accession>A0A0C2IAN5</accession>
<dbReference type="Proteomes" id="UP000031668">
    <property type="component" value="Unassembled WGS sequence"/>
</dbReference>
<feature type="domain" description="P-type ATPase A" evidence="8">
    <location>
        <begin position="236"/>
        <end position="302"/>
    </location>
</feature>
<evidence type="ECO:0000256" key="4">
    <source>
        <dbReference type="ARBA" id="ARBA00022840"/>
    </source>
</evidence>
<keyword evidence="7" id="KW-0812">Transmembrane</keyword>
<keyword evidence="4" id="KW-0067">ATP-binding</keyword>
<evidence type="ECO:0000256" key="5">
    <source>
        <dbReference type="ARBA" id="ARBA00022842"/>
    </source>
</evidence>
<sequence>MEKDDVESFELLRERNILWHAQNIFIPISISFAVVGGFHLFRLNLEYDAVTKLKIIVAFVIAWKIVIEGFLITRKLFCFQKVSNSFILVYQIKNASHIYITLCDEGRSSFILELQRSQKSNEMEYFMLYQVKYTYEPSNGKFSKLDFPVKTIQDYIDYKPLSEFEVEQNIDIYGRNKIEIICPPFSAVFKSKMFATSTIFNLFFVVLCVAEGYQSSIMVSVCALIFDILISCYNTYRKNAWVDKDSSELVPGDLVQIKREMHNKQFPCDLLVLHGSCVVDEAILTGESVPQIKESVETLEPKKQFCIESDGGLHVLFGGTTLLTVSPGEQHDHRQSHGVKFANACLAMVLKTGFYTNKV</sequence>
<feature type="transmembrane region" description="Helical" evidence="7">
    <location>
        <begin position="53"/>
        <end position="72"/>
    </location>
</feature>
<dbReference type="SUPFAM" id="SSF81665">
    <property type="entry name" value="Calcium ATPase, transmembrane domain M"/>
    <property type="match status" value="1"/>
</dbReference>
<dbReference type="AlphaFoldDB" id="A0A0C2IAN5"/>
<keyword evidence="10" id="KW-1185">Reference proteome</keyword>
<dbReference type="Gene3D" id="2.70.150.10">
    <property type="entry name" value="Calcium-transporting ATPase, cytoplasmic transduction domain A"/>
    <property type="match status" value="1"/>
</dbReference>